<dbReference type="FunCoup" id="K9U9A0">
    <property type="interactions" value="28"/>
</dbReference>
<dbReference type="RefSeq" id="WP_015163125.1">
    <property type="nucleotide sequence ID" value="NC_019699.1"/>
</dbReference>
<reference evidence="9 10" key="1">
    <citation type="submission" date="2012-06" db="EMBL/GenBank/DDBJ databases">
        <title>Finished plasmid 1 of genome of Chroococcidiopsis thermalis PCC 7203.</title>
        <authorList>
            <consortium name="US DOE Joint Genome Institute"/>
            <person name="Gugger M."/>
            <person name="Coursin T."/>
            <person name="Rippka R."/>
            <person name="Tandeau De Marsac N."/>
            <person name="Huntemann M."/>
            <person name="Wei C.-L."/>
            <person name="Han J."/>
            <person name="Detter J.C."/>
            <person name="Han C."/>
            <person name="Tapia R."/>
            <person name="Davenport K."/>
            <person name="Daligault H."/>
            <person name="Erkkila T."/>
            <person name="Gu W."/>
            <person name="Munk A.C.C."/>
            <person name="Teshima H."/>
            <person name="Xu Y."/>
            <person name="Chain P."/>
            <person name="Chen A."/>
            <person name="Krypides N."/>
            <person name="Mavromatis K."/>
            <person name="Markowitz V."/>
            <person name="Szeto E."/>
            <person name="Ivanova N."/>
            <person name="Mikhailova N."/>
            <person name="Ovchinnikova G."/>
            <person name="Pagani I."/>
            <person name="Pati A."/>
            <person name="Goodwin L."/>
            <person name="Peters L."/>
            <person name="Pitluck S."/>
            <person name="Woyke T."/>
            <person name="Kerfeld C."/>
        </authorList>
    </citation>
    <scope>NUCLEOTIDE SEQUENCE [LARGE SCALE GENOMIC DNA]</scope>
    <source>
        <strain evidence="9 10">PCC 7203</strain>
        <plasmid evidence="9 10">pCHRO.01</plasmid>
    </source>
</reference>
<sequence length="462" mass="52104">MRCQKFAFVLAISLVIAFNFPGLAQVAEQPVAIFHAFNQNYNDVKKFVCELADQGYSHIQIAPTQKSNSSQKWWARYQPIDYGVIEGKGSQEDLRQLIAQAHECQIKVIADVVFNHMANLGGGDDFEDLSKFPGLSKDDFYSAPGNPGKKPCDINYNDGNRNSELNCWLGRLPDLKYTANVKKIQKAHLKKLLDLEIDGFRFDAAKHMPADVVKEYVDYINRESKGSTWNYLEVITDSDTRAGDYKWIAAVTDFILYNSMKAAFTFGGDLRSLRIPIAVDDSRSVTFGRNHDTIREINSSAINPYDDPSDSYLATAYVLARESGTPLILNWDHADAPYIKTGVKFRQIMYQRSKAGGNVKENVLATVDSSTVLLIERGNEGVFVVNKAAGKFDIPILDLTLTNIEGCYRELRNNFTVAVQHRQNGKKFVTRWGTQNRGGMEVQGRDALYFIREPWQQCQIDS</sequence>
<keyword evidence="10" id="KW-1185">Reference proteome</keyword>
<evidence type="ECO:0000256" key="6">
    <source>
        <dbReference type="RuleBase" id="RU361134"/>
    </source>
</evidence>
<dbReference type="EC" id="3.2.1.1" evidence="6"/>
<dbReference type="GO" id="GO:0005975">
    <property type="term" value="P:carbohydrate metabolic process"/>
    <property type="evidence" value="ECO:0007669"/>
    <property type="project" value="InterPro"/>
</dbReference>
<comment type="similarity">
    <text evidence="1 5">Belongs to the glycosyl hydrolase 13 family.</text>
</comment>
<dbReference type="AlphaFoldDB" id="K9U9A0"/>
<protein>
    <recommendedName>
        <fullName evidence="6">Alpha-amylase</fullName>
        <ecNumber evidence="6">3.2.1.1</ecNumber>
    </recommendedName>
</protein>
<dbReference type="HOGENOM" id="CLU_029247_2_0_3"/>
<keyword evidence="7" id="KW-0732">Signal</keyword>
<dbReference type="InterPro" id="IPR006046">
    <property type="entry name" value="Alpha_amylase"/>
</dbReference>
<dbReference type="Proteomes" id="UP000010384">
    <property type="component" value="Plasmid pCHRO.01"/>
</dbReference>
<dbReference type="KEGG" id="cthe:Chro_5850"/>
<evidence type="ECO:0000256" key="4">
    <source>
        <dbReference type="ARBA" id="ARBA00023295"/>
    </source>
</evidence>
<evidence type="ECO:0000256" key="2">
    <source>
        <dbReference type="ARBA" id="ARBA00022801"/>
    </source>
</evidence>
<evidence type="ECO:0000256" key="1">
    <source>
        <dbReference type="ARBA" id="ARBA00008061"/>
    </source>
</evidence>
<evidence type="ECO:0000256" key="7">
    <source>
        <dbReference type="SAM" id="SignalP"/>
    </source>
</evidence>
<dbReference type="InterPro" id="IPR006047">
    <property type="entry name" value="GH13_cat_dom"/>
</dbReference>
<dbReference type="SMART" id="SM00642">
    <property type="entry name" value="Aamy"/>
    <property type="match status" value="1"/>
</dbReference>
<organism evidence="9 10">
    <name type="scientific">Chroococcidiopsis thermalis (strain PCC 7203)</name>
    <dbReference type="NCBI Taxonomy" id="251229"/>
    <lineage>
        <taxon>Bacteria</taxon>
        <taxon>Bacillati</taxon>
        <taxon>Cyanobacteriota</taxon>
        <taxon>Cyanophyceae</taxon>
        <taxon>Chroococcidiopsidales</taxon>
        <taxon>Chroococcidiopsidaceae</taxon>
        <taxon>Chroococcidiopsis</taxon>
    </lineage>
</organism>
<dbReference type="InterPro" id="IPR017853">
    <property type="entry name" value="GH"/>
</dbReference>
<dbReference type="GO" id="GO:0004556">
    <property type="term" value="F:alpha-amylase activity"/>
    <property type="evidence" value="ECO:0007669"/>
    <property type="project" value="UniProtKB-UniRule"/>
</dbReference>
<dbReference type="PRINTS" id="PR00110">
    <property type="entry name" value="ALPHAAMYLASE"/>
</dbReference>
<dbReference type="OrthoDB" id="9805159at2"/>
<gene>
    <name evidence="9" type="ORF">Chro_5850</name>
</gene>
<feature type="signal peptide" evidence="7">
    <location>
        <begin position="1"/>
        <end position="24"/>
    </location>
</feature>
<comment type="catalytic activity">
    <reaction evidence="6">
        <text>Endohydrolysis of (1-&gt;4)-alpha-D-glucosidic linkages in polysaccharides containing three or more (1-&gt;4)-alpha-linked D-glucose units.</text>
        <dbReference type="EC" id="3.2.1.1"/>
    </reaction>
</comment>
<geneLocation type="plasmid" evidence="9 10">
    <name>pCHRO.01</name>
</geneLocation>
<evidence type="ECO:0000313" key="9">
    <source>
        <dbReference type="EMBL" id="AFY91188.1"/>
    </source>
</evidence>
<keyword evidence="4 6" id="KW-0326">Glycosidase</keyword>
<dbReference type="EMBL" id="CP003598">
    <property type="protein sequence ID" value="AFY91188.1"/>
    <property type="molecule type" value="Genomic_DNA"/>
</dbReference>
<keyword evidence="9" id="KW-0614">Plasmid</keyword>
<dbReference type="GO" id="GO:0043169">
    <property type="term" value="F:cation binding"/>
    <property type="evidence" value="ECO:0007669"/>
    <property type="project" value="InterPro"/>
</dbReference>
<evidence type="ECO:0000259" key="8">
    <source>
        <dbReference type="SMART" id="SM00642"/>
    </source>
</evidence>
<keyword evidence="3 6" id="KW-0119">Carbohydrate metabolism</keyword>
<evidence type="ECO:0000256" key="3">
    <source>
        <dbReference type="ARBA" id="ARBA00023277"/>
    </source>
</evidence>
<name>K9U9A0_CHRTP</name>
<accession>K9U9A0</accession>
<evidence type="ECO:0000313" key="10">
    <source>
        <dbReference type="Proteomes" id="UP000010384"/>
    </source>
</evidence>
<dbReference type="PANTHER" id="PTHR43447">
    <property type="entry name" value="ALPHA-AMYLASE"/>
    <property type="match status" value="1"/>
</dbReference>
<evidence type="ECO:0000256" key="5">
    <source>
        <dbReference type="RuleBase" id="RU003615"/>
    </source>
</evidence>
<proteinExistence type="inferred from homology"/>
<dbReference type="SMR" id="K9U9A0"/>
<keyword evidence="2 6" id="KW-0378">Hydrolase</keyword>
<dbReference type="InParanoid" id="K9U9A0"/>
<feature type="chain" id="PRO_5003937084" description="Alpha-amylase" evidence="7">
    <location>
        <begin position="25"/>
        <end position="462"/>
    </location>
</feature>
<feature type="domain" description="Glycosyl hydrolase family 13 catalytic" evidence="8">
    <location>
        <begin position="31"/>
        <end position="346"/>
    </location>
</feature>
<dbReference type="Gene3D" id="3.20.20.80">
    <property type="entry name" value="Glycosidases"/>
    <property type="match status" value="1"/>
</dbReference>
<dbReference type="SUPFAM" id="SSF51445">
    <property type="entry name" value="(Trans)glycosidases"/>
    <property type="match status" value="1"/>
</dbReference>
<dbReference type="Pfam" id="PF00128">
    <property type="entry name" value="Alpha-amylase"/>
    <property type="match status" value="1"/>
</dbReference>